<organism evidence="3 4">
    <name type="scientific">Baudoinia panamericana (strain UAMH 10762)</name>
    <name type="common">Angels' share fungus</name>
    <name type="synonym">Baudoinia compniacensis (strain UAMH 10762)</name>
    <dbReference type="NCBI Taxonomy" id="717646"/>
    <lineage>
        <taxon>Eukaryota</taxon>
        <taxon>Fungi</taxon>
        <taxon>Dikarya</taxon>
        <taxon>Ascomycota</taxon>
        <taxon>Pezizomycotina</taxon>
        <taxon>Dothideomycetes</taxon>
        <taxon>Dothideomycetidae</taxon>
        <taxon>Mycosphaerellales</taxon>
        <taxon>Teratosphaeriaceae</taxon>
        <taxon>Baudoinia</taxon>
    </lineage>
</organism>
<proteinExistence type="predicted"/>
<dbReference type="Proteomes" id="UP000011761">
    <property type="component" value="Unassembled WGS sequence"/>
</dbReference>
<feature type="non-terminal residue" evidence="3">
    <location>
        <position position="557"/>
    </location>
</feature>
<dbReference type="PANTHER" id="PTHR10039">
    <property type="entry name" value="AMELOGENIN"/>
    <property type="match status" value="1"/>
</dbReference>
<protein>
    <recommendedName>
        <fullName evidence="2">Nephrocystin 3-like N-terminal domain-containing protein</fullName>
    </recommendedName>
</protein>
<name>M2N9R4_BAUPA</name>
<gene>
    <name evidence="3" type="ORF">BAUCODRAFT_55133</name>
</gene>
<dbReference type="Pfam" id="PF24883">
    <property type="entry name" value="NPHP3_N"/>
    <property type="match status" value="1"/>
</dbReference>
<keyword evidence="1" id="KW-0677">Repeat</keyword>
<dbReference type="AlphaFoldDB" id="M2N9R4"/>
<dbReference type="InterPro" id="IPR056884">
    <property type="entry name" value="NPHP3-like_N"/>
</dbReference>
<feature type="domain" description="Nephrocystin 3-like N-terminal" evidence="2">
    <location>
        <begin position="31"/>
        <end position="206"/>
    </location>
</feature>
<reference evidence="3 4" key="1">
    <citation type="journal article" date="2012" name="PLoS Pathog.">
        <title>Diverse lifestyles and strategies of plant pathogenesis encoded in the genomes of eighteen Dothideomycetes fungi.</title>
        <authorList>
            <person name="Ohm R.A."/>
            <person name="Feau N."/>
            <person name="Henrissat B."/>
            <person name="Schoch C.L."/>
            <person name="Horwitz B.A."/>
            <person name="Barry K.W."/>
            <person name="Condon B.J."/>
            <person name="Copeland A.C."/>
            <person name="Dhillon B."/>
            <person name="Glaser F."/>
            <person name="Hesse C.N."/>
            <person name="Kosti I."/>
            <person name="LaButti K."/>
            <person name="Lindquist E.A."/>
            <person name="Lucas S."/>
            <person name="Salamov A.A."/>
            <person name="Bradshaw R.E."/>
            <person name="Ciuffetti L."/>
            <person name="Hamelin R.C."/>
            <person name="Kema G.H.J."/>
            <person name="Lawrence C."/>
            <person name="Scott J.A."/>
            <person name="Spatafora J.W."/>
            <person name="Turgeon B.G."/>
            <person name="de Wit P.J.G.M."/>
            <person name="Zhong S."/>
            <person name="Goodwin S.B."/>
            <person name="Grigoriev I.V."/>
        </authorList>
    </citation>
    <scope>NUCLEOTIDE SEQUENCE [LARGE SCALE GENOMIC DNA]</scope>
    <source>
        <strain evidence="3 4">UAMH 10762</strain>
    </source>
</reference>
<sequence>AHDRRQMMCEYLKFDQMDARRSTIKREHASTCAWLLKHHIYTQWEDTESLQCDHGLLWIKGKPGSGKSTLMKFAHAKAARAPPNSKIVISFFFNARGDELEKSTNGMYRALLSQLLDKAPDLQPLLDEYTLVNITSANAIDWTEEQLCDLMREVISGLEGRQCMCFIDALDECDEHQVRNMVEFFEELGQSALENHVKLRICFASRHYPTIDTADCLKLIVENEQGHDDDLTKYIHKRLRAGTSKHLDSVRARLKQKANGVFMWVVLVVDILNKEFERGYLPAVEKRLKEIPAGLSDLFRDMLQRDNKHLDEFRLCLSWILFARRPLGKEEFYFAMVAGLDPDKLATLTPDDLESELMEKYVLSSSKGLAELTKSKKPTVQFIHESVRDFLVKDTGLRDIWSGSLHDLSDLESLCQDRLKRCCVTYIDTAVTSSWYHTLESDELPNAKSKEAKSLRQAVSARFPFLEYASQSVFYHAEEAANNVQQIDFLNNFTLKTWINAYDVFEIHSIRRYTPGASIQYVLADQNCPRLLRCCARQDDIWSDSNERYGSPMIAAL</sequence>
<evidence type="ECO:0000259" key="2">
    <source>
        <dbReference type="Pfam" id="PF24883"/>
    </source>
</evidence>
<dbReference type="OrthoDB" id="194358at2759"/>
<keyword evidence="4" id="KW-1185">Reference proteome</keyword>
<evidence type="ECO:0000313" key="3">
    <source>
        <dbReference type="EMBL" id="EMC95545.1"/>
    </source>
</evidence>
<dbReference type="EMBL" id="KB445556">
    <property type="protein sequence ID" value="EMC95545.1"/>
    <property type="molecule type" value="Genomic_DNA"/>
</dbReference>
<dbReference type="SUPFAM" id="SSF52540">
    <property type="entry name" value="P-loop containing nucleoside triphosphate hydrolases"/>
    <property type="match status" value="1"/>
</dbReference>
<dbReference type="Gene3D" id="3.40.50.300">
    <property type="entry name" value="P-loop containing nucleotide triphosphate hydrolases"/>
    <property type="match status" value="1"/>
</dbReference>
<accession>M2N9R4</accession>
<dbReference type="InterPro" id="IPR027417">
    <property type="entry name" value="P-loop_NTPase"/>
</dbReference>
<feature type="non-terminal residue" evidence="3">
    <location>
        <position position="1"/>
    </location>
</feature>
<dbReference type="GeneID" id="19115416"/>
<dbReference type="eggNOG" id="KOG4177">
    <property type="taxonomic scope" value="Eukaryota"/>
</dbReference>
<dbReference type="RefSeq" id="XP_007676915.1">
    <property type="nucleotide sequence ID" value="XM_007678725.1"/>
</dbReference>
<dbReference type="PANTHER" id="PTHR10039:SF5">
    <property type="entry name" value="NACHT DOMAIN-CONTAINING PROTEIN"/>
    <property type="match status" value="1"/>
</dbReference>
<dbReference type="OMA" id="EREHSHE"/>
<evidence type="ECO:0000256" key="1">
    <source>
        <dbReference type="ARBA" id="ARBA00022737"/>
    </source>
</evidence>
<dbReference type="KEGG" id="bcom:BAUCODRAFT_55133"/>
<evidence type="ECO:0000313" key="4">
    <source>
        <dbReference type="Proteomes" id="UP000011761"/>
    </source>
</evidence>
<dbReference type="HOGENOM" id="CLU_000288_34_14_1"/>